<dbReference type="EMBL" id="CAJVPK010009754">
    <property type="protein sequence ID" value="CAG8668324.1"/>
    <property type="molecule type" value="Genomic_DNA"/>
</dbReference>
<feature type="non-terminal residue" evidence="1">
    <location>
        <position position="62"/>
    </location>
</feature>
<proteinExistence type="predicted"/>
<evidence type="ECO:0000313" key="1">
    <source>
        <dbReference type="EMBL" id="CAG8668324.1"/>
    </source>
</evidence>
<evidence type="ECO:0000313" key="2">
    <source>
        <dbReference type="Proteomes" id="UP000789706"/>
    </source>
</evidence>
<keyword evidence="2" id="KW-1185">Reference proteome</keyword>
<organism evidence="1 2">
    <name type="scientific">Diversispora eburnea</name>
    <dbReference type="NCBI Taxonomy" id="1213867"/>
    <lineage>
        <taxon>Eukaryota</taxon>
        <taxon>Fungi</taxon>
        <taxon>Fungi incertae sedis</taxon>
        <taxon>Mucoromycota</taxon>
        <taxon>Glomeromycotina</taxon>
        <taxon>Glomeromycetes</taxon>
        <taxon>Diversisporales</taxon>
        <taxon>Diversisporaceae</taxon>
        <taxon>Diversispora</taxon>
    </lineage>
</organism>
<dbReference type="Proteomes" id="UP000789706">
    <property type="component" value="Unassembled WGS sequence"/>
</dbReference>
<comment type="caution">
    <text evidence="1">The sequence shown here is derived from an EMBL/GenBank/DDBJ whole genome shotgun (WGS) entry which is preliminary data.</text>
</comment>
<reference evidence="1" key="1">
    <citation type="submission" date="2021-06" db="EMBL/GenBank/DDBJ databases">
        <authorList>
            <person name="Kallberg Y."/>
            <person name="Tangrot J."/>
            <person name="Rosling A."/>
        </authorList>
    </citation>
    <scope>NUCLEOTIDE SEQUENCE</scope>
    <source>
        <strain evidence="1">AZ414A</strain>
    </source>
</reference>
<protein>
    <submittedName>
        <fullName evidence="1">8486_t:CDS:1</fullName>
    </submittedName>
</protein>
<accession>A0A9N9ECI4</accession>
<sequence>MEKTFCKIEIYHETTLVATFEGDIPAGVWKKIGILQKLDSFALFDLEDDYTKKRLESRELPT</sequence>
<name>A0A9N9ECI4_9GLOM</name>
<dbReference type="AlphaFoldDB" id="A0A9N9ECI4"/>
<gene>
    <name evidence="1" type="ORF">DEBURN_LOCUS12010</name>
</gene>
<dbReference type="OrthoDB" id="2303998at2759"/>